<evidence type="ECO:0000313" key="2">
    <source>
        <dbReference type="EMBL" id="BAE52443.1"/>
    </source>
</evidence>
<name>Q2W132_PARM1</name>
<dbReference type="KEGG" id="mag:amb3639"/>
<dbReference type="AlphaFoldDB" id="Q2W132"/>
<protein>
    <submittedName>
        <fullName evidence="2">Uncharacterized protein</fullName>
    </submittedName>
</protein>
<dbReference type="Proteomes" id="UP000007058">
    <property type="component" value="Chromosome"/>
</dbReference>
<organism evidence="2 3">
    <name type="scientific">Paramagnetospirillum magneticum (strain ATCC 700264 / AMB-1)</name>
    <name type="common">Magnetospirillum magneticum</name>
    <dbReference type="NCBI Taxonomy" id="342108"/>
    <lineage>
        <taxon>Bacteria</taxon>
        <taxon>Pseudomonadati</taxon>
        <taxon>Pseudomonadota</taxon>
        <taxon>Alphaproteobacteria</taxon>
        <taxon>Rhodospirillales</taxon>
        <taxon>Magnetospirillaceae</taxon>
        <taxon>Paramagnetospirillum</taxon>
    </lineage>
</organism>
<gene>
    <name evidence="2" type="ordered locus">amb3639</name>
</gene>
<dbReference type="HOGENOM" id="CLU_444675_0_0_5"/>
<reference evidence="2 3" key="1">
    <citation type="journal article" date="2005" name="DNA Res.">
        <title>Complete genome sequence of the facultative anaerobic magnetotactic bacterium Magnetospirillum sp. strain AMB-1.</title>
        <authorList>
            <person name="Matsunaga T."/>
            <person name="Okamura Y."/>
            <person name="Fukuda Y."/>
            <person name="Wahyudi A.T."/>
            <person name="Murase Y."/>
            <person name="Takeyama H."/>
        </authorList>
    </citation>
    <scope>NUCLEOTIDE SEQUENCE [LARGE SCALE GENOMIC DNA]</scope>
    <source>
        <strain evidence="3">ATCC 700264 / AMB-1</strain>
    </source>
</reference>
<evidence type="ECO:0000256" key="1">
    <source>
        <dbReference type="SAM" id="Coils"/>
    </source>
</evidence>
<feature type="coiled-coil region" evidence="1">
    <location>
        <begin position="40"/>
        <end position="71"/>
    </location>
</feature>
<sequence length="614" mass="67095">MRPELWAWPIIGWSMPSLAWASKMRRGGRKTLRDQARVDMSAALAKRESAARELRQARAEHERVSSAFQNEKVFAGMEDVELADVATQITDHVIGSSPARTAYEPVPLTRGPLRERTLGISDYAIEDFLESDVEAVLRVYSRTMAPDVELATAFGRADMQDQLDKIASDYARLRVGSADPATLGQLDKRMRADLRDVAAVRDRIRGTYALPADPSGFIVRTGKVVRNWNYLRLMGGMTVASLADAGRAVMVHGMMRVAGDGLVPMVSNFRGFRLAAKEAQLAGAALDMVLDSRAMQLAEVWDDYGRLSKFERGVKALTDRFGMVSLMAPWNTAMEQFAAVVTQSRILQAVEGMAKGMHDPKEVEYLAFLGIDDHKAARIGDQFSRHGERQSGGVMWANTSAWVDREAVDALRAALVKDVHRIIIKPGQDKPLWMSTELGKMIGQFKTFSIASTQRVALAALQQRDAAALNGSLLSLGLGALSYVAYSGASGRDLSDHPAVWAKEAVDRSGLLFWLSDVNNIGAKVFGYGEGPSRYASRSATEALLGPGLGAGLDTSIQVLGDASRGEWRSSDTRALRRLVPFQNLFYLRRLFDAAEEGINEAMGVPTGGSGSRH</sequence>
<keyword evidence="1" id="KW-0175">Coiled coil</keyword>
<keyword evidence="3" id="KW-1185">Reference proteome</keyword>
<accession>Q2W132</accession>
<proteinExistence type="predicted"/>
<dbReference type="EMBL" id="AP007255">
    <property type="protein sequence ID" value="BAE52443.1"/>
    <property type="molecule type" value="Genomic_DNA"/>
</dbReference>
<evidence type="ECO:0000313" key="3">
    <source>
        <dbReference type="Proteomes" id="UP000007058"/>
    </source>
</evidence>